<dbReference type="OrthoDB" id="9004538at2"/>
<dbReference type="AlphaFoldDB" id="A0A0K1Q0Y9"/>
<dbReference type="STRING" id="1391654.AKJ09_06066"/>
<sequence length="124" mass="13987">MSAPYDVENPPAPEAWLAMDESERIALVEEAHRRTNSPVGQNPHAHATIHVTVENRLAAKHGPVVAAYDRFRAAGINRHTTVHALASVVARHMMDILERREDFDQETADRDFDALDPNAFKRKR</sequence>
<reference evidence="1 2" key="1">
    <citation type="submission" date="2015-08" db="EMBL/GenBank/DDBJ databases">
        <authorList>
            <person name="Babu N.S."/>
            <person name="Beckwith C.J."/>
            <person name="Beseler K.G."/>
            <person name="Brison A."/>
            <person name="Carone J.V."/>
            <person name="Caskin T.P."/>
            <person name="Diamond M."/>
            <person name="Durham M.E."/>
            <person name="Foxe J.M."/>
            <person name="Go M."/>
            <person name="Henderson B.A."/>
            <person name="Jones I.B."/>
            <person name="McGettigan J.A."/>
            <person name="Micheletti S.J."/>
            <person name="Nasrallah M.E."/>
            <person name="Ortiz D."/>
            <person name="Piller C.R."/>
            <person name="Privatt S.R."/>
            <person name="Schneider S.L."/>
            <person name="Sharp S."/>
            <person name="Smith T.C."/>
            <person name="Stanton J.D."/>
            <person name="Ullery H.E."/>
            <person name="Wilson R.J."/>
            <person name="Serrano M.G."/>
            <person name="Buck G."/>
            <person name="Lee V."/>
            <person name="Wang Y."/>
            <person name="Carvalho R."/>
            <person name="Voegtly L."/>
            <person name="Shi R."/>
            <person name="Duckworth R."/>
            <person name="Johnson A."/>
            <person name="Loviza R."/>
            <person name="Walstead R."/>
            <person name="Shah Z."/>
            <person name="Kiflezghi M."/>
            <person name="Wade K."/>
            <person name="Ball S.L."/>
            <person name="Bradley K.W."/>
            <person name="Asai D.J."/>
            <person name="Bowman C.A."/>
            <person name="Russell D.A."/>
            <person name="Pope W.H."/>
            <person name="Jacobs-Sera D."/>
            <person name="Hendrix R.W."/>
            <person name="Hatfull G.F."/>
        </authorList>
    </citation>
    <scope>NUCLEOTIDE SEQUENCE [LARGE SCALE GENOMIC DNA]</scope>
    <source>
        <strain evidence="1 2">DSM 27648</strain>
    </source>
</reference>
<evidence type="ECO:0000313" key="2">
    <source>
        <dbReference type="Proteomes" id="UP000064967"/>
    </source>
</evidence>
<organism evidence="1 2">
    <name type="scientific">Labilithrix luteola</name>
    <dbReference type="NCBI Taxonomy" id="1391654"/>
    <lineage>
        <taxon>Bacteria</taxon>
        <taxon>Pseudomonadati</taxon>
        <taxon>Myxococcota</taxon>
        <taxon>Polyangia</taxon>
        <taxon>Polyangiales</taxon>
        <taxon>Labilitrichaceae</taxon>
        <taxon>Labilithrix</taxon>
    </lineage>
</organism>
<proteinExistence type="predicted"/>
<keyword evidence="2" id="KW-1185">Reference proteome</keyword>
<name>A0A0K1Q0Y9_9BACT</name>
<dbReference type="RefSeq" id="WP_146650860.1">
    <property type="nucleotide sequence ID" value="NZ_CP012333.1"/>
</dbReference>
<dbReference type="EMBL" id="CP012333">
    <property type="protein sequence ID" value="AKU99402.1"/>
    <property type="molecule type" value="Genomic_DNA"/>
</dbReference>
<protein>
    <submittedName>
        <fullName evidence="1">Uncharacterized protein</fullName>
    </submittedName>
</protein>
<accession>A0A0K1Q0Y9</accession>
<gene>
    <name evidence="1" type="ORF">AKJ09_06066</name>
</gene>
<dbReference type="KEGG" id="llu:AKJ09_06066"/>
<evidence type="ECO:0000313" key="1">
    <source>
        <dbReference type="EMBL" id="AKU99402.1"/>
    </source>
</evidence>
<dbReference type="Proteomes" id="UP000064967">
    <property type="component" value="Chromosome"/>
</dbReference>